<feature type="transmembrane region" description="Helical" evidence="1">
    <location>
        <begin position="85"/>
        <end position="108"/>
    </location>
</feature>
<keyword evidence="1" id="KW-1133">Transmembrane helix</keyword>
<comment type="caution">
    <text evidence="2">The sequence shown here is derived from an EMBL/GenBank/DDBJ whole genome shotgun (WGS) entry which is preliminary data.</text>
</comment>
<dbReference type="Proteomes" id="UP000828251">
    <property type="component" value="Unassembled WGS sequence"/>
</dbReference>
<evidence type="ECO:0000313" key="2">
    <source>
        <dbReference type="EMBL" id="KAH1121456.1"/>
    </source>
</evidence>
<accession>A0A9D3WCI7</accession>
<gene>
    <name evidence="2" type="ORF">J1N35_004616</name>
</gene>
<keyword evidence="3" id="KW-1185">Reference proteome</keyword>
<dbReference type="AlphaFoldDB" id="A0A9D3WCI7"/>
<protein>
    <submittedName>
        <fullName evidence="2">Uncharacterized protein</fullName>
    </submittedName>
</protein>
<keyword evidence="1" id="KW-0812">Transmembrane</keyword>
<proteinExistence type="predicted"/>
<keyword evidence="1" id="KW-0472">Membrane</keyword>
<evidence type="ECO:0000256" key="1">
    <source>
        <dbReference type="SAM" id="Phobius"/>
    </source>
</evidence>
<sequence>MSRMRGAHGQLFPHCPPRERASKTLVEANIFPCTTKYEKMHRALRARGIEIPNFAYKFSPEGSHRLGDTSDGSFLLPLHALEVGFYLPLNPSFAISLMIIILLLVNFVDFRNGSRWPTLLIVAAAMKYHSLKYPRVCIC</sequence>
<name>A0A9D3WCI7_9ROSI</name>
<dbReference type="EMBL" id="JAIQCV010000002">
    <property type="protein sequence ID" value="KAH1121456.1"/>
    <property type="molecule type" value="Genomic_DNA"/>
</dbReference>
<organism evidence="2 3">
    <name type="scientific">Gossypium stocksii</name>
    <dbReference type="NCBI Taxonomy" id="47602"/>
    <lineage>
        <taxon>Eukaryota</taxon>
        <taxon>Viridiplantae</taxon>
        <taxon>Streptophyta</taxon>
        <taxon>Embryophyta</taxon>
        <taxon>Tracheophyta</taxon>
        <taxon>Spermatophyta</taxon>
        <taxon>Magnoliopsida</taxon>
        <taxon>eudicotyledons</taxon>
        <taxon>Gunneridae</taxon>
        <taxon>Pentapetalae</taxon>
        <taxon>rosids</taxon>
        <taxon>malvids</taxon>
        <taxon>Malvales</taxon>
        <taxon>Malvaceae</taxon>
        <taxon>Malvoideae</taxon>
        <taxon>Gossypium</taxon>
    </lineage>
</organism>
<evidence type="ECO:0000313" key="3">
    <source>
        <dbReference type="Proteomes" id="UP000828251"/>
    </source>
</evidence>
<reference evidence="2 3" key="1">
    <citation type="journal article" date="2021" name="Plant Biotechnol. J.">
        <title>Multi-omics assisted identification of the key and species-specific regulatory components of drought-tolerant mechanisms in Gossypium stocksii.</title>
        <authorList>
            <person name="Yu D."/>
            <person name="Ke L."/>
            <person name="Zhang D."/>
            <person name="Wu Y."/>
            <person name="Sun Y."/>
            <person name="Mei J."/>
            <person name="Sun J."/>
            <person name="Sun Y."/>
        </authorList>
    </citation>
    <scope>NUCLEOTIDE SEQUENCE [LARGE SCALE GENOMIC DNA]</scope>
    <source>
        <strain evidence="3">cv. E1</strain>
        <tissue evidence="2">Leaf</tissue>
    </source>
</reference>